<dbReference type="Pfam" id="PF21702">
    <property type="entry name" value="GLGE_C"/>
    <property type="match status" value="1"/>
</dbReference>
<feature type="region of interest" description="Disordered" evidence="1">
    <location>
        <begin position="34"/>
        <end position="76"/>
    </location>
</feature>
<evidence type="ECO:0000313" key="3">
    <source>
        <dbReference type="EMBL" id="MFD0906127.1"/>
    </source>
</evidence>
<feature type="compositionally biased region" description="Basic and acidic residues" evidence="1">
    <location>
        <begin position="35"/>
        <end position="45"/>
    </location>
</feature>
<dbReference type="Proteomes" id="UP001596972">
    <property type="component" value="Unassembled WGS sequence"/>
</dbReference>
<name>A0ABW3F4B5_9ACTN</name>
<dbReference type="InterPro" id="IPR013780">
    <property type="entry name" value="Glyco_hydro_b"/>
</dbReference>
<keyword evidence="4" id="KW-1185">Reference proteome</keyword>
<feature type="non-terminal residue" evidence="3">
    <location>
        <position position="1"/>
    </location>
</feature>
<organism evidence="3 4">
    <name type="scientific">Actinomadura sediminis</name>
    <dbReference type="NCBI Taxonomy" id="1038904"/>
    <lineage>
        <taxon>Bacteria</taxon>
        <taxon>Bacillati</taxon>
        <taxon>Actinomycetota</taxon>
        <taxon>Actinomycetes</taxon>
        <taxon>Streptosporangiales</taxon>
        <taxon>Thermomonosporaceae</taxon>
        <taxon>Actinomadura</taxon>
    </lineage>
</organism>
<sequence>PFTLTDELDGTTYTWTKTNYVHLDPHTRPAHVMTIRRDGDGDGGRSADGGTAGADGTAARSSSPASATGTARAGGS</sequence>
<comment type="caution">
    <text evidence="3">The sequence shown here is derived from an EMBL/GenBank/DDBJ whole genome shotgun (WGS) entry which is preliminary data.</text>
</comment>
<dbReference type="EMBL" id="JBHTJA010000229">
    <property type="protein sequence ID" value="MFD0906127.1"/>
    <property type="molecule type" value="Genomic_DNA"/>
</dbReference>
<evidence type="ECO:0000259" key="2">
    <source>
        <dbReference type="Pfam" id="PF21702"/>
    </source>
</evidence>
<dbReference type="InterPro" id="IPR049171">
    <property type="entry name" value="GLGE_C"/>
</dbReference>
<evidence type="ECO:0000313" key="4">
    <source>
        <dbReference type="Proteomes" id="UP001596972"/>
    </source>
</evidence>
<dbReference type="Gene3D" id="2.60.40.1180">
    <property type="entry name" value="Golgi alpha-mannosidase II"/>
    <property type="match status" value="1"/>
</dbReference>
<protein>
    <recommendedName>
        <fullName evidence="2">Alpha-1,4-glucan:maltose-1-phosphate maltosyltransferase C-terminal domain-containing protein</fullName>
    </recommendedName>
</protein>
<feature type="domain" description="Alpha-1,4-glucan:maltose-1-phosphate maltosyltransferase C-terminal" evidence="2">
    <location>
        <begin position="2"/>
        <end position="35"/>
    </location>
</feature>
<proteinExistence type="predicted"/>
<accession>A0ABW3F4B5</accession>
<evidence type="ECO:0000256" key="1">
    <source>
        <dbReference type="SAM" id="MobiDB-lite"/>
    </source>
</evidence>
<feature type="compositionally biased region" description="Low complexity" evidence="1">
    <location>
        <begin position="54"/>
        <end position="76"/>
    </location>
</feature>
<dbReference type="RefSeq" id="WP_378307696.1">
    <property type="nucleotide sequence ID" value="NZ_JBHTJA010000229.1"/>
</dbReference>
<gene>
    <name evidence="3" type="ORF">ACFQ11_37540</name>
</gene>
<reference evidence="4" key="1">
    <citation type="journal article" date="2019" name="Int. J. Syst. Evol. Microbiol.">
        <title>The Global Catalogue of Microorganisms (GCM) 10K type strain sequencing project: providing services to taxonomists for standard genome sequencing and annotation.</title>
        <authorList>
            <consortium name="The Broad Institute Genomics Platform"/>
            <consortium name="The Broad Institute Genome Sequencing Center for Infectious Disease"/>
            <person name="Wu L."/>
            <person name="Ma J."/>
        </authorList>
    </citation>
    <scope>NUCLEOTIDE SEQUENCE [LARGE SCALE GENOMIC DNA]</scope>
    <source>
        <strain evidence="4">JCM 31202</strain>
    </source>
</reference>